<feature type="region of interest" description="Disordered" evidence="1">
    <location>
        <begin position="90"/>
        <end position="116"/>
    </location>
</feature>
<evidence type="ECO:0000256" key="1">
    <source>
        <dbReference type="SAM" id="MobiDB-lite"/>
    </source>
</evidence>
<dbReference type="EMBL" id="MH651189">
    <property type="protein sequence ID" value="AXQ65138.1"/>
    <property type="molecule type" value="Genomic_DNA"/>
</dbReference>
<evidence type="ECO:0000313" key="2">
    <source>
        <dbReference type="EMBL" id="AXQ65138.1"/>
    </source>
</evidence>
<gene>
    <name evidence="2" type="primary">16</name>
    <name evidence="2" type="ORF">SEA_SCHMIDT_16</name>
</gene>
<dbReference type="GeneID" id="63911695"/>
<sequence>MSTYDLGAIVEQRAEAVGGETIEFQWKGETFTIPHPLLADDDFKDGLLEVETDMELAEYYLGEEQFDRFRELGGRSGYIGIMLAQIQRDAMAEDEDGNPTQSRRSSGRGPKRQKRR</sequence>
<name>A0A385E2K3_9CAUD</name>
<protein>
    <submittedName>
        <fullName evidence="2">Tail assembly chaperone</fullName>
    </submittedName>
</protein>
<organism evidence="2 3">
    <name type="scientific">Gordonia phage Schmidt</name>
    <dbReference type="NCBI Taxonomy" id="2301697"/>
    <lineage>
        <taxon>Viruses</taxon>
        <taxon>Duplodnaviria</taxon>
        <taxon>Heunggongvirae</taxon>
        <taxon>Uroviricota</taxon>
        <taxon>Caudoviricetes</taxon>
        <taxon>Ruthgordonvirinae</taxon>
        <taxon>Schmidtvirus</taxon>
        <taxon>Schmidtvirus schmidt</taxon>
    </lineage>
</organism>
<accession>A0A385E2K3</accession>
<keyword evidence="3" id="KW-1185">Reference proteome</keyword>
<dbReference type="Proteomes" id="UP000262719">
    <property type="component" value="Segment"/>
</dbReference>
<evidence type="ECO:0000313" key="3">
    <source>
        <dbReference type="Proteomes" id="UP000262719"/>
    </source>
</evidence>
<proteinExistence type="predicted"/>
<dbReference type="KEGG" id="vg:63911695"/>
<dbReference type="RefSeq" id="YP_010050956.1">
    <property type="nucleotide sequence ID" value="NC_054436.1"/>
</dbReference>
<reference evidence="2 3" key="1">
    <citation type="submission" date="2018-07" db="EMBL/GenBank/DDBJ databases">
        <authorList>
            <person name="Roberston F.H."/>
            <person name="Ghiringhelli B.C."/>
            <person name="Garcia S."/>
            <person name="Henry S."/>
            <person name="Naegele L."/>
            <person name="Slowan-Pomeroy T."/>
            <person name="Briggs L.A."/>
            <person name="Warner M.H."/>
            <person name="Garlena R.A."/>
            <person name="Russell D.A."/>
            <person name="Pope W.H."/>
            <person name="Jacobs-Sera D."/>
            <person name="Hatfull G.F."/>
        </authorList>
    </citation>
    <scope>NUCLEOTIDE SEQUENCE [LARGE SCALE GENOMIC DNA]</scope>
</reference>
<feature type="compositionally biased region" description="Basic residues" evidence="1">
    <location>
        <begin position="105"/>
        <end position="116"/>
    </location>
</feature>